<dbReference type="EMBL" id="JALXMO010000006">
    <property type="protein sequence ID" value="MCT1606535.1"/>
    <property type="molecule type" value="Genomic_DNA"/>
</dbReference>
<evidence type="ECO:0000256" key="3">
    <source>
        <dbReference type="ARBA" id="ARBA00023027"/>
    </source>
</evidence>
<dbReference type="Pfam" id="PF22725">
    <property type="entry name" value="GFO_IDH_MocA_C3"/>
    <property type="match status" value="1"/>
</dbReference>
<dbReference type="Pfam" id="PF01408">
    <property type="entry name" value="GFO_IDH_MocA"/>
    <property type="match status" value="1"/>
</dbReference>
<evidence type="ECO:0000259" key="4">
    <source>
        <dbReference type="Pfam" id="PF01408"/>
    </source>
</evidence>
<dbReference type="SUPFAM" id="SSF55347">
    <property type="entry name" value="Glyceraldehyde-3-phosphate dehydrogenase-like, C-terminal domain"/>
    <property type="match status" value="1"/>
</dbReference>
<dbReference type="Proteomes" id="UP001205046">
    <property type="component" value="Unassembled WGS sequence"/>
</dbReference>
<evidence type="ECO:0000313" key="7">
    <source>
        <dbReference type="Proteomes" id="UP001205046"/>
    </source>
</evidence>
<comment type="caution">
    <text evidence="6">The sequence shown here is derived from an EMBL/GenBank/DDBJ whole genome shotgun (WGS) entry which is preliminary data.</text>
</comment>
<dbReference type="SUPFAM" id="SSF51735">
    <property type="entry name" value="NAD(P)-binding Rossmann-fold domains"/>
    <property type="match status" value="1"/>
</dbReference>
<dbReference type="PANTHER" id="PTHR42840:SF3">
    <property type="entry name" value="BINDING ROSSMANN FOLD OXIDOREDUCTASE, PUTATIVE (AFU_ORTHOLOGUE AFUA_2G10240)-RELATED"/>
    <property type="match status" value="1"/>
</dbReference>
<organism evidence="6 7">
    <name type="scientific">Nesterenkonia massiliensis</name>
    <dbReference type="NCBI Taxonomy" id="1232429"/>
    <lineage>
        <taxon>Bacteria</taxon>
        <taxon>Bacillati</taxon>
        <taxon>Actinomycetota</taxon>
        <taxon>Actinomycetes</taxon>
        <taxon>Micrococcales</taxon>
        <taxon>Micrococcaceae</taxon>
        <taxon>Nesterenkonia</taxon>
    </lineage>
</organism>
<evidence type="ECO:0000259" key="5">
    <source>
        <dbReference type="Pfam" id="PF22725"/>
    </source>
</evidence>
<dbReference type="Gene3D" id="3.30.360.10">
    <property type="entry name" value="Dihydrodipicolinate Reductase, domain 2"/>
    <property type="match status" value="1"/>
</dbReference>
<feature type="domain" description="GFO/IDH/MocA-like oxidoreductase" evidence="5">
    <location>
        <begin position="113"/>
        <end position="232"/>
    </location>
</feature>
<dbReference type="PANTHER" id="PTHR42840">
    <property type="entry name" value="NAD(P)-BINDING ROSSMANN-FOLD SUPERFAMILY PROTEIN-RELATED"/>
    <property type="match status" value="1"/>
</dbReference>
<dbReference type="InterPro" id="IPR055170">
    <property type="entry name" value="GFO_IDH_MocA-like_dom"/>
</dbReference>
<reference evidence="6 7" key="1">
    <citation type="submission" date="2022-04" db="EMBL/GenBank/DDBJ databases">
        <title>Human microbiome associated bacterial genomes.</title>
        <authorList>
            <person name="Sandstrom S."/>
            <person name="Salamzade R."/>
            <person name="Kalan L.R."/>
        </authorList>
    </citation>
    <scope>NUCLEOTIDE SEQUENCE [LARGE SCALE GENOMIC DNA]</scope>
    <source>
        <strain evidence="7">p3-SID767</strain>
    </source>
</reference>
<dbReference type="Gene3D" id="3.40.50.720">
    <property type="entry name" value="NAD(P)-binding Rossmann-like Domain"/>
    <property type="match status" value="1"/>
</dbReference>
<keyword evidence="3" id="KW-0520">NAD</keyword>
<evidence type="ECO:0000256" key="1">
    <source>
        <dbReference type="ARBA" id="ARBA00010928"/>
    </source>
</evidence>
<feature type="domain" description="Gfo/Idh/MocA-like oxidoreductase N-terminal" evidence="4">
    <location>
        <begin position="49"/>
        <end position="105"/>
    </location>
</feature>
<dbReference type="InterPro" id="IPR036291">
    <property type="entry name" value="NAD(P)-bd_dom_sf"/>
</dbReference>
<name>A0ABT2HPC2_9MICC</name>
<accession>A0ABT2HPC2</accession>
<evidence type="ECO:0000256" key="2">
    <source>
        <dbReference type="ARBA" id="ARBA00023002"/>
    </source>
</evidence>
<keyword evidence="7" id="KW-1185">Reference proteome</keyword>
<evidence type="ECO:0000313" key="6">
    <source>
        <dbReference type="EMBL" id="MCT1606535.1"/>
    </source>
</evidence>
<protein>
    <submittedName>
        <fullName evidence="6">Gfo/Idh/MocA family oxidoreductase</fullName>
    </submittedName>
</protein>
<comment type="similarity">
    <text evidence="1">Belongs to the Gfo/Idh/MocA family.</text>
</comment>
<gene>
    <name evidence="6" type="ORF">M3B43_04165</name>
</gene>
<dbReference type="RefSeq" id="WP_260072661.1">
    <property type="nucleotide sequence ID" value="NZ_JALXMO010000006.1"/>
</dbReference>
<dbReference type="InterPro" id="IPR000683">
    <property type="entry name" value="Gfo/Idh/MocA-like_OxRdtase_N"/>
</dbReference>
<sequence>MHERPLRIGVIGAGRMGRIHAEGFAGHEEVESVVMIGRERGPDVYAGLDGLVLAASTTAHPELVEEAAALGVPLLIEKPLASTVTLQQELIELLEEHGTVCMMGYHRRFDPAHRRLREKVTSGELGAVRGAVAVSHDYLDAEEAFIPRSGGLWRDLAVHDFNALAWVLDDRVVSVRAHAAAHNPLYRRYGDADTGAAVLTFSSGAVATLFCGRNISSGQESRLEVHGTEGSAAAGGAPLSRTVSVEAGAPSAGSGARDSFERFPDAYRREREEFIRLIRGGRGTVSPPQACLEALRTAEAVEESAATGREVRV</sequence>
<proteinExistence type="inferred from homology"/>
<keyword evidence="2" id="KW-0560">Oxidoreductase</keyword>